<comment type="similarity">
    <text evidence="2">Belongs to the PpiC/parvulin rotamase family.</text>
</comment>
<dbReference type="Pfam" id="PF13145">
    <property type="entry name" value="Rotamase_2"/>
    <property type="match status" value="1"/>
</dbReference>
<evidence type="ECO:0000256" key="6">
    <source>
        <dbReference type="ARBA" id="ARBA00023235"/>
    </source>
</evidence>
<keyword evidence="4 8" id="KW-0732">Signal</keyword>
<dbReference type="Proteomes" id="UP001319121">
    <property type="component" value="Chromosome"/>
</dbReference>
<dbReference type="RefSeq" id="WP_212785153.1">
    <property type="nucleotide sequence ID" value="NZ_AP019536.1"/>
</dbReference>
<name>A0AAN1VZZ6_9PROT</name>
<accession>A0AAN1VZZ6</accession>
<evidence type="ECO:0000256" key="7">
    <source>
        <dbReference type="PROSITE-ProRule" id="PRU00278"/>
    </source>
</evidence>
<comment type="catalytic activity">
    <reaction evidence="1">
        <text>[protein]-peptidylproline (omega=180) = [protein]-peptidylproline (omega=0)</text>
        <dbReference type="Rhea" id="RHEA:16237"/>
        <dbReference type="Rhea" id="RHEA-COMP:10747"/>
        <dbReference type="Rhea" id="RHEA-COMP:10748"/>
        <dbReference type="ChEBI" id="CHEBI:83833"/>
        <dbReference type="ChEBI" id="CHEBI:83834"/>
        <dbReference type="EC" id="5.2.1.8"/>
    </reaction>
</comment>
<evidence type="ECO:0000313" key="11">
    <source>
        <dbReference type="Proteomes" id="UP001319121"/>
    </source>
</evidence>
<sequence>MMKSGKFAALAILGLLAINPAFAEEKSAALVNGISIPQARIDMRVKAATMQGQPDSPELRKAIREDMINLEVMAQEAGKLGLDKNPEVVQQIELAKQSVLVSAFVQDYAKNHPISEDQLKQEYEKLKTKLGDKEFNARHILVGTEAEAKDIIAQLGKKAKFEKLAAKSMDAGSAERGGSLGWAVPGNFVPPFANALLSLKKGEYTKEPVQSQFGWHVIKLDDVRDLKVPPFEELKPQLQQRLQQQSIKKAIDDLRAKAKIE</sequence>
<dbReference type="InterPro" id="IPR000297">
    <property type="entry name" value="PPIase_PpiC"/>
</dbReference>
<dbReference type="Gene3D" id="3.10.50.40">
    <property type="match status" value="1"/>
</dbReference>
<dbReference type="PANTHER" id="PTHR47245">
    <property type="entry name" value="PEPTIDYLPROLYL ISOMERASE"/>
    <property type="match status" value="1"/>
</dbReference>
<dbReference type="SUPFAM" id="SSF54534">
    <property type="entry name" value="FKBP-like"/>
    <property type="match status" value="1"/>
</dbReference>
<dbReference type="InterPro" id="IPR046357">
    <property type="entry name" value="PPIase_dom_sf"/>
</dbReference>
<reference evidence="10 11" key="1">
    <citation type="submission" date="2019-03" db="EMBL/GenBank/DDBJ databases">
        <title>Complete genome sequence of Ferrigenium kumadai strain An22, a microaerophilic iron-oxidizing bacterium isolated from a paddy field soil.</title>
        <authorList>
            <person name="Watanabe T."/>
            <person name="Asakawa S."/>
        </authorList>
    </citation>
    <scope>NUCLEOTIDE SEQUENCE [LARGE SCALE GENOMIC DNA]</scope>
    <source>
        <strain evidence="10 11">An22</strain>
    </source>
</reference>
<dbReference type="PANTHER" id="PTHR47245:SF1">
    <property type="entry name" value="FOLDASE PROTEIN PRSA"/>
    <property type="match status" value="1"/>
</dbReference>
<evidence type="ECO:0000256" key="1">
    <source>
        <dbReference type="ARBA" id="ARBA00000971"/>
    </source>
</evidence>
<feature type="domain" description="PpiC" evidence="9">
    <location>
        <begin position="132"/>
        <end position="222"/>
    </location>
</feature>
<dbReference type="EMBL" id="AP019536">
    <property type="protein sequence ID" value="BBI99890.1"/>
    <property type="molecule type" value="Genomic_DNA"/>
</dbReference>
<dbReference type="InterPro" id="IPR027304">
    <property type="entry name" value="Trigger_fact/SurA_dom_sf"/>
</dbReference>
<keyword evidence="5 7" id="KW-0697">Rotamase</keyword>
<evidence type="ECO:0000256" key="3">
    <source>
        <dbReference type="ARBA" id="ARBA00013194"/>
    </source>
</evidence>
<evidence type="ECO:0000256" key="2">
    <source>
        <dbReference type="ARBA" id="ARBA00007656"/>
    </source>
</evidence>
<feature type="chain" id="PRO_5043026537" description="peptidylprolyl isomerase" evidence="8">
    <location>
        <begin position="24"/>
        <end position="261"/>
    </location>
</feature>
<evidence type="ECO:0000259" key="9">
    <source>
        <dbReference type="PROSITE" id="PS50198"/>
    </source>
</evidence>
<keyword evidence="6 7" id="KW-0413">Isomerase</keyword>
<evidence type="ECO:0000256" key="5">
    <source>
        <dbReference type="ARBA" id="ARBA00023110"/>
    </source>
</evidence>
<dbReference type="KEGG" id="fku:FGKAn22_15830"/>
<organism evidence="10 11">
    <name type="scientific">Ferrigenium kumadai</name>
    <dbReference type="NCBI Taxonomy" id="1682490"/>
    <lineage>
        <taxon>Bacteria</taxon>
        <taxon>Pseudomonadati</taxon>
        <taxon>Pseudomonadota</taxon>
        <taxon>Betaproteobacteria</taxon>
        <taxon>Nitrosomonadales</taxon>
        <taxon>Gallionellaceae</taxon>
        <taxon>Ferrigenium</taxon>
    </lineage>
</organism>
<protein>
    <recommendedName>
        <fullName evidence="3">peptidylprolyl isomerase</fullName>
        <ecNumber evidence="3">5.2.1.8</ecNumber>
    </recommendedName>
</protein>
<dbReference type="Gene3D" id="1.10.8.1040">
    <property type="match status" value="1"/>
</dbReference>
<gene>
    <name evidence="10" type="ORF">FGKAn22_15830</name>
</gene>
<evidence type="ECO:0000256" key="4">
    <source>
        <dbReference type="ARBA" id="ARBA00022729"/>
    </source>
</evidence>
<evidence type="ECO:0000256" key="8">
    <source>
        <dbReference type="SAM" id="SignalP"/>
    </source>
</evidence>
<keyword evidence="11" id="KW-1185">Reference proteome</keyword>
<evidence type="ECO:0000313" key="10">
    <source>
        <dbReference type="EMBL" id="BBI99890.1"/>
    </source>
</evidence>
<proteinExistence type="inferred from homology"/>
<dbReference type="AlphaFoldDB" id="A0AAN1VZZ6"/>
<dbReference type="EC" id="5.2.1.8" evidence="3"/>
<dbReference type="SUPFAM" id="SSF109998">
    <property type="entry name" value="Triger factor/SurA peptide-binding domain-like"/>
    <property type="match status" value="1"/>
</dbReference>
<dbReference type="InterPro" id="IPR050245">
    <property type="entry name" value="PrsA_foldase"/>
</dbReference>
<dbReference type="PROSITE" id="PS50198">
    <property type="entry name" value="PPIC_PPIASE_2"/>
    <property type="match status" value="1"/>
</dbReference>
<dbReference type="GO" id="GO:0003755">
    <property type="term" value="F:peptidyl-prolyl cis-trans isomerase activity"/>
    <property type="evidence" value="ECO:0007669"/>
    <property type="project" value="UniProtKB-KW"/>
</dbReference>
<feature type="signal peptide" evidence="8">
    <location>
        <begin position="1"/>
        <end position="23"/>
    </location>
</feature>